<evidence type="ECO:0000256" key="1">
    <source>
        <dbReference type="ARBA" id="ARBA00022448"/>
    </source>
</evidence>
<organism evidence="7 8">
    <name type="scientific">Porites lobata</name>
    <dbReference type="NCBI Taxonomy" id="104759"/>
    <lineage>
        <taxon>Eukaryota</taxon>
        <taxon>Metazoa</taxon>
        <taxon>Cnidaria</taxon>
        <taxon>Anthozoa</taxon>
        <taxon>Hexacorallia</taxon>
        <taxon>Scleractinia</taxon>
        <taxon>Fungiina</taxon>
        <taxon>Poritidae</taxon>
        <taxon>Porites</taxon>
    </lineage>
</organism>
<dbReference type="EMBL" id="CALNXK010000027">
    <property type="protein sequence ID" value="CAH3114164.1"/>
    <property type="molecule type" value="Genomic_DNA"/>
</dbReference>
<evidence type="ECO:0000256" key="4">
    <source>
        <dbReference type="ARBA" id="ARBA00023303"/>
    </source>
</evidence>
<keyword evidence="3" id="KW-0406">Ion transport</keyword>
<dbReference type="Gene3D" id="1.25.40.20">
    <property type="entry name" value="Ankyrin repeat-containing domain"/>
    <property type="match status" value="1"/>
</dbReference>
<evidence type="ECO:0000256" key="2">
    <source>
        <dbReference type="ARBA" id="ARBA00022737"/>
    </source>
</evidence>
<dbReference type="PANTHER" id="PTHR10117:SF54">
    <property type="entry name" value="TRANSIENT RECEPTOR POTENTIAL-GAMMA PROTEIN"/>
    <property type="match status" value="1"/>
</dbReference>
<dbReference type="InterPro" id="IPR002153">
    <property type="entry name" value="TRPC_channel"/>
</dbReference>
<evidence type="ECO:0000313" key="8">
    <source>
        <dbReference type="Proteomes" id="UP001159405"/>
    </source>
</evidence>
<dbReference type="PANTHER" id="PTHR10117">
    <property type="entry name" value="TRANSIENT RECEPTOR POTENTIAL CHANNEL"/>
    <property type="match status" value="1"/>
</dbReference>
<feature type="transmembrane region" description="Helical" evidence="5">
    <location>
        <begin position="376"/>
        <end position="398"/>
    </location>
</feature>
<keyword evidence="8" id="KW-1185">Reference proteome</keyword>
<reference evidence="7 8" key="1">
    <citation type="submission" date="2022-05" db="EMBL/GenBank/DDBJ databases">
        <authorList>
            <consortium name="Genoscope - CEA"/>
            <person name="William W."/>
        </authorList>
    </citation>
    <scope>NUCLEOTIDE SEQUENCE [LARGE SCALE GENOMIC DNA]</scope>
</reference>
<feature type="transmembrane region" description="Helical" evidence="5">
    <location>
        <begin position="410"/>
        <end position="434"/>
    </location>
</feature>
<evidence type="ECO:0000256" key="5">
    <source>
        <dbReference type="SAM" id="Phobius"/>
    </source>
</evidence>
<dbReference type="SUPFAM" id="SSF48403">
    <property type="entry name" value="Ankyrin repeat"/>
    <property type="match status" value="1"/>
</dbReference>
<comment type="caution">
    <text evidence="7">The sequence shown here is derived from an EMBL/GenBank/DDBJ whole genome shotgun (WGS) entry which is preliminary data.</text>
</comment>
<gene>
    <name evidence="7" type="ORF">PLOB_00022979</name>
</gene>
<feature type="transmembrane region" description="Helical" evidence="5">
    <location>
        <begin position="311"/>
        <end position="331"/>
    </location>
</feature>
<sequence>MEGSDINMEELMVDGVCPPNYTLQLQLFEATRKGDLSKVRSLCQLNLDLDCVDSSGKTLLQVAGNLENVSVRKEIMELLLSSGADLKFALLNEVRDSNAQMVEVLLQFHNPALGSSLTRYVNPLIPAACLQNFEIITMLLENGFSISDPKIAQWSSDSNTVCNEKFEPAVYRSIEYRALASPIFIAASFLRDVYNGPGPIYRACVLHKELREIAEHEYELKNEYFQLSDASKEFSVDLLKECHTMEEIRCVMEMQDIHDSVLHVNGSLSMLKLAIITGNDKFVSHPFSQLMLNSEVYRNASLLEKSAWKQAALILLAALSYPLLFLVWLIFDSCFPSHNLARIFRSPCVKFLIHCGSYQTFLFLLAFSAFVSKSEFLAYGITDWIVVAYVIGHLIDVIRDAYRQRKVHFFSFYWNFVALALVTLLVLHHVIWWVGLSILKEQPPPMTW</sequence>
<keyword evidence="5" id="KW-0812">Transmembrane</keyword>
<keyword evidence="2" id="KW-0677">Repeat</keyword>
<evidence type="ECO:0000313" key="7">
    <source>
        <dbReference type="EMBL" id="CAH3114164.1"/>
    </source>
</evidence>
<evidence type="ECO:0000259" key="6">
    <source>
        <dbReference type="SMART" id="SM01420"/>
    </source>
</evidence>
<keyword evidence="5" id="KW-0472">Membrane</keyword>
<proteinExistence type="predicted"/>
<name>A0ABN8NR94_9CNID</name>
<accession>A0ABN8NR94</accession>
<dbReference type="SMART" id="SM01420">
    <property type="entry name" value="TRP_2"/>
    <property type="match status" value="1"/>
</dbReference>
<protein>
    <recommendedName>
        <fullName evidence="6">Transient receptor ion channel domain-containing protein</fullName>
    </recommendedName>
</protein>
<evidence type="ECO:0000256" key="3">
    <source>
        <dbReference type="ARBA" id="ARBA00023065"/>
    </source>
</evidence>
<dbReference type="Proteomes" id="UP001159405">
    <property type="component" value="Unassembled WGS sequence"/>
</dbReference>
<keyword evidence="5" id="KW-1133">Transmembrane helix</keyword>
<dbReference type="InterPro" id="IPR036770">
    <property type="entry name" value="Ankyrin_rpt-contain_sf"/>
</dbReference>
<feature type="domain" description="Transient receptor ion channel" evidence="6">
    <location>
        <begin position="160"/>
        <end position="221"/>
    </location>
</feature>
<keyword evidence="1" id="KW-0813">Transport</keyword>
<keyword evidence="4" id="KW-0407">Ion channel</keyword>
<dbReference type="InterPro" id="IPR013555">
    <property type="entry name" value="TRP_dom"/>
</dbReference>
<feature type="transmembrane region" description="Helical" evidence="5">
    <location>
        <begin position="351"/>
        <end position="370"/>
    </location>
</feature>